<dbReference type="RefSeq" id="WP_021169691.1">
    <property type="nucleotide sequence ID" value="NZ_CTRP01000003.1"/>
</dbReference>
<dbReference type="InterPro" id="IPR001387">
    <property type="entry name" value="Cro/C1-type_HTH"/>
</dbReference>
<dbReference type="SUPFAM" id="SSF47413">
    <property type="entry name" value="lambda repressor-like DNA-binding domains"/>
    <property type="match status" value="1"/>
</dbReference>
<proteinExistence type="predicted"/>
<dbReference type="GO" id="GO:0003677">
    <property type="term" value="F:DNA binding"/>
    <property type="evidence" value="ECO:0007669"/>
    <property type="project" value="UniProtKB-KW"/>
</dbReference>
<dbReference type="CDD" id="cd00093">
    <property type="entry name" value="HTH_XRE"/>
    <property type="match status" value="1"/>
</dbReference>
<dbReference type="PANTHER" id="PTHR35010">
    <property type="entry name" value="BLL4672 PROTEIN-RELATED"/>
    <property type="match status" value="1"/>
</dbReference>
<dbReference type="AlphaFoldDB" id="A0A0U1KU73"/>
<dbReference type="EMBL" id="CTRP01000003">
    <property type="protein sequence ID" value="CQR70982.1"/>
    <property type="molecule type" value="Genomic_DNA"/>
</dbReference>
<sequence length="284" mass="33233">MINTPTKNLEEIRRIELSKFLRTRRERINPENYGLPISPRRRTPGLKREEVAQLAGVSVSWYTWLEQGRPIQVSEQVLNSIARVFQLDWAERKHLFVLAKDYYPTQELATDNTCFISSNLQQVLDVFGICPAYVMDQRWQVVAWNKSACKIFADFSTLSPRDKNLIWLLFTDPYQKELLVEWEKEAKRCLAMFRISSDQYIAEPWFNELVNSLKNISSHFRKWWDLYDIQVPQGKCKKINHPVVGPVALQPTTLLSAESPELRIMVYTPLLDEDTNKLIKLNSV</sequence>
<feature type="domain" description="HTH cro/C1-type" evidence="1">
    <location>
        <begin position="20"/>
        <end position="92"/>
    </location>
</feature>
<dbReference type="Gene3D" id="1.10.260.40">
    <property type="entry name" value="lambda repressor-like DNA-binding domains"/>
    <property type="match status" value="1"/>
</dbReference>
<dbReference type="Pfam" id="PF13560">
    <property type="entry name" value="HTH_31"/>
    <property type="match status" value="1"/>
</dbReference>
<organism evidence="2 3">
    <name type="scientific">Sporomusa ovata</name>
    <dbReference type="NCBI Taxonomy" id="2378"/>
    <lineage>
        <taxon>Bacteria</taxon>
        <taxon>Bacillati</taxon>
        <taxon>Bacillota</taxon>
        <taxon>Negativicutes</taxon>
        <taxon>Selenomonadales</taxon>
        <taxon>Sporomusaceae</taxon>
        <taxon>Sporomusa</taxon>
    </lineage>
</organism>
<dbReference type="Pfam" id="PF17765">
    <property type="entry name" value="MLTR_LBD"/>
    <property type="match status" value="1"/>
</dbReference>
<dbReference type="InterPro" id="IPR041413">
    <property type="entry name" value="MLTR_LBD"/>
</dbReference>
<dbReference type="InterPro" id="IPR010982">
    <property type="entry name" value="Lambda_DNA-bd_dom_sf"/>
</dbReference>
<evidence type="ECO:0000313" key="2">
    <source>
        <dbReference type="EMBL" id="CQR70982.1"/>
    </source>
</evidence>
<evidence type="ECO:0000313" key="3">
    <source>
        <dbReference type="Proteomes" id="UP000049855"/>
    </source>
</evidence>
<dbReference type="SMART" id="SM00530">
    <property type="entry name" value="HTH_XRE"/>
    <property type="match status" value="1"/>
</dbReference>
<accession>A0A0U1KU73</accession>
<evidence type="ECO:0000259" key="1">
    <source>
        <dbReference type="SMART" id="SM00530"/>
    </source>
</evidence>
<reference evidence="3" key="1">
    <citation type="submission" date="2015-03" db="EMBL/GenBank/DDBJ databases">
        <authorList>
            <person name="Nijsse Bart"/>
        </authorList>
    </citation>
    <scope>NUCLEOTIDE SEQUENCE [LARGE SCALE GENOMIC DNA]</scope>
</reference>
<dbReference type="Proteomes" id="UP000049855">
    <property type="component" value="Unassembled WGS sequence"/>
</dbReference>
<protein>
    <submittedName>
        <fullName evidence="2">Putative DNA-binding protein</fullName>
    </submittedName>
</protein>
<gene>
    <name evidence="2" type="ORF">SpAn4DRAFT_1960</name>
</gene>
<dbReference type="Gene3D" id="3.30.450.180">
    <property type="match status" value="1"/>
</dbReference>
<keyword evidence="3" id="KW-1185">Reference proteome</keyword>
<name>A0A0U1KU73_9FIRM</name>
<keyword evidence="2" id="KW-0238">DNA-binding</keyword>